<keyword evidence="2" id="KW-1185">Reference proteome</keyword>
<organism evidence="1 2">
    <name type="scientific">Melia azedarach</name>
    <name type="common">Chinaberry tree</name>
    <dbReference type="NCBI Taxonomy" id="155640"/>
    <lineage>
        <taxon>Eukaryota</taxon>
        <taxon>Viridiplantae</taxon>
        <taxon>Streptophyta</taxon>
        <taxon>Embryophyta</taxon>
        <taxon>Tracheophyta</taxon>
        <taxon>Spermatophyta</taxon>
        <taxon>Magnoliopsida</taxon>
        <taxon>eudicotyledons</taxon>
        <taxon>Gunneridae</taxon>
        <taxon>Pentapetalae</taxon>
        <taxon>rosids</taxon>
        <taxon>malvids</taxon>
        <taxon>Sapindales</taxon>
        <taxon>Meliaceae</taxon>
        <taxon>Melia</taxon>
    </lineage>
</organism>
<evidence type="ECO:0000313" key="1">
    <source>
        <dbReference type="EMBL" id="KAJ4705234.1"/>
    </source>
</evidence>
<gene>
    <name evidence="1" type="ORF">OWV82_022037</name>
</gene>
<accession>A0ACC1X1U5</accession>
<dbReference type="EMBL" id="CM051405">
    <property type="protein sequence ID" value="KAJ4705234.1"/>
    <property type="molecule type" value="Genomic_DNA"/>
</dbReference>
<protein>
    <submittedName>
        <fullName evidence="1">Protein BIC1</fullName>
    </submittedName>
</protein>
<sequence>MQPGEFIPLSASELSKPDHSADTQIEKQHKSSEPDHCPSNETNKQSLCSETCEPAAVSEGVLSSEAVEATEEVKERNGVEEKEEKLAEDDGRERLKRHRVEVAGRVWIPEIWGQEKMLKDWIDCSAFDSSLVPTGIMSARAALVQEGGRANSGGLRIENRILENL</sequence>
<reference evidence="1 2" key="1">
    <citation type="journal article" date="2023" name="Science">
        <title>Complex scaffold remodeling in plant triterpene biosynthesis.</title>
        <authorList>
            <person name="De La Pena R."/>
            <person name="Hodgson H."/>
            <person name="Liu J.C."/>
            <person name="Stephenson M.J."/>
            <person name="Martin A.C."/>
            <person name="Owen C."/>
            <person name="Harkess A."/>
            <person name="Leebens-Mack J."/>
            <person name="Jimenez L.E."/>
            <person name="Osbourn A."/>
            <person name="Sattely E.S."/>
        </authorList>
    </citation>
    <scope>NUCLEOTIDE SEQUENCE [LARGE SCALE GENOMIC DNA]</scope>
    <source>
        <strain evidence="2">cv. JPN11</strain>
        <tissue evidence="1">Leaf</tissue>
    </source>
</reference>
<proteinExistence type="predicted"/>
<dbReference type="Proteomes" id="UP001164539">
    <property type="component" value="Chromosome 12"/>
</dbReference>
<name>A0ACC1X1U5_MELAZ</name>
<evidence type="ECO:0000313" key="2">
    <source>
        <dbReference type="Proteomes" id="UP001164539"/>
    </source>
</evidence>
<comment type="caution">
    <text evidence="1">The sequence shown here is derived from an EMBL/GenBank/DDBJ whole genome shotgun (WGS) entry which is preliminary data.</text>
</comment>